<reference evidence="2 3" key="2">
    <citation type="submission" date="2016-08" db="EMBL/GenBank/DDBJ databases">
        <authorList>
            <person name="Seilhamer J.J."/>
        </authorList>
    </citation>
    <scope>NUCLEOTIDE SEQUENCE [LARGE SCALE GENOMIC DNA]</scope>
    <source>
        <strain evidence="2 3">NML150140-1</strain>
    </source>
</reference>
<comment type="caution">
    <text evidence="2">The sequence shown here is derived from an EMBL/GenBank/DDBJ whole genome shotgun (WGS) entry which is preliminary data.</text>
</comment>
<evidence type="ECO:0000313" key="1">
    <source>
        <dbReference type="EMBL" id="ODR50103.1"/>
    </source>
</evidence>
<dbReference type="AlphaFoldDB" id="A0A1E3UNK6"/>
<dbReference type="Proteomes" id="UP000094271">
    <property type="component" value="Unassembled WGS sequence"/>
</dbReference>
<organism evidence="2 3">
    <name type="scientific">Eisenbergiella tayi</name>
    <dbReference type="NCBI Taxonomy" id="1432052"/>
    <lineage>
        <taxon>Bacteria</taxon>
        <taxon>Bacillati</taxon>
        <taxon>Bacillota</taxon>
        <taxon>Clostridia</taxon>
        <taxon>Lachnospirales</taxon>
        <taxon>Lachnospiraceae</taxon>
        <taxon>Eisenbergiella</taxon>
    </lineage>
</organism>
<dbReference type="EMBL" id="MEHD01000036">
    <property type="protein sequence ID" value="ODR50103.1"/>
    <property type="molecule type" value="Genomic_DNA"/>
</dbReference>
<evidence type="ECO:0008006" key="5">
    <source>
        <dbReference type="Google" id="ProtNLM"/>
    </source>
</evidence>
<dbReference type="Gene3D" id="3.40.50.1820">
    <property type="entry name" value="alpha/beta hydrolase"/>
    <property type="match status" value="1"/>
</dbReference>
<dbReference type="Proteomes" id="UP000094869">
    <property type="component" value="Unassembled WGS sequence"/>
</dbReference>
<keyword evidence="4" id="KW-1185">Reference proteome</keyword>
<gene>
    <name evidence="2" type="ORF">BEI59_04770</name>
    <name evidence="1" type="ORF">BEI63_23705</name>
</gene>
<dbReference type="SUPFAM" id="SSF53474">
    <property type="entry name" value="alpha/beta-Hydrolases"/>
    <property type="match status" value="1"/>
</dbReference>
<evidence type="ECO:0000313" key="2">
    <source>
        <dbReference type="EMBL" id="ODR55221.1"/>
    </source>
</evidence>
<evidence type="ECO:0000313" key="3">
    <source>
        <dbReference type="Proteomes" id="UP000094271"/>
    </source>
</evidence>
<dbReference type="InterPro" id="IPR029058">
    <property type="entry name" value="AB_hydrolase_fold"/>
</dbReference>
<sequence length="341" mass="38716">MENKDDKELLEKTIAVERLKAVPFFEDAPCYPSEQLVRLRNLGRQMEIDADNERRKGLLQEFCTLRDSLTRKGNAPKRIYLWPEGEMPVMTQYKDNYGCRYNHNPDFRPYLYEMLLPSDRKPKGAIIVCAGGDHGDCVVSEGYQTCLDFNKMGYHSFLLLNRPNRNPWTEQECGADTARAIRMVRAAAGSYGIRENQVAFAGFSNGGLTGEACIRYYSGTQKTTDHFPDYREDDLDSYYGAPDAFLCIYGPRYKGAEFDYTDVVYPPVFFAVGREDTALDNLNAALPDLLAHGVEAEVHTFAGVPHGQGGITIMGENQYPNFQLWLQLADAFLQDVFQRRN</sequence>
<accession>A0A1E3UNK6</accession>
<dbReference type="EMBL" id="MEHA01000002">
    <property type="protein sequence ID" value="ODR55221.1"/>
    <property type="molecule type" value="Genomic_DNA"/>
</dbReference>
<dbReference type="OrthoDB" id="9794725at2"/>
<reference evidence="1 4" key="1">
    <citation type="submission" date="2016-08" db="EMBL/GenBank/DDBJ databases">
        <title>Characterization of Isolates of Eisenbergiella tayi Derived from Blood Cultures, Using Whole Genome Sequencing.</title>
        <authorList>
            <person name="Bernier A.-M."/>
            <person name="Burdz T."/>
            <person name="Wiebe D."/>
            <person name="Bernard K."/>
        </authorList>
    </citation>
    <scope>NUCLEOTIDE SEQUENCE [LARGE SCALE GENOMIC DNA]</scope>
    <source>
        <strain evidence="1 4">NML120146</strain>
    </source>
</reference>
<name>A0A1E3UNK6_9FIRM</name>
<evidence type="ECO:0000313" key="4">
    <source>
        <dbReference type="Proteomes" id="UP000094869"/>
    </source>
</evidence>
<proteinExistence type="predicted"/>
<protein>
    <recommendedName>
        <fullName evidence="5">Alpha/beta hydrolase</fullName>
    </recommendedName>
</protein>
<dbReference type="RefSeq" id="WP_069410637.1">
    <property type="nucleotide sequence ID" value="NZ_DAWDRA010000012.1"/>
</dbReference>